<dbReference type="FunFam" id="3.40.50.980:FF:000001">
    <property type="entry name" value="Non-ribosomal peptide synthetase"/>
    <property type="match status" value="1"/>
</dbReference>
<dbReference type="InterPro" id="IPR036736">
    <property type="entry name" value="ACP-like_sf"/>
</dbReference>
<keyword evidence="2" id="KW-1133">Transmembrane helix</keyword>
<dbReference type="GO" id="GO:0031177">
    <property type="term" value="F:phosphopantetheine binding"/>
    <property type="evidence" value="ECO:0007669"/>
    <property type="project" value="TreeGrafter"/>
</dbReference>
<dbReference type="InterPro" id="IPR011004">
    <property type="entry name" value="Trimer_LpxA-like_sf"/>
</dbReference>
<dbReference type="PROSITE" id="PS50075">
    <property type="entry name" value="CARRIER"/>
    <property type="match status" value="1"/>
</dbReference>
<dbReference type="PANTHER" id="PTHR45527">
    <property type="entry name" value="NONRIBOSOMAL PEPTIDE SYNTHETASE"/>
    <property type="match status" value="1"/>
</dbReference>
<evidence type="ECO:0000313" key="5">
    <source>
        <dbReference type="Proteomes" id="UP000286997"/>
    </source>
</evidence>
<feature type="transmembrane region" description="Helical" evidence="2">
    <location>
        <begin position="683"/>
        <end position="707"/>
    </location>
</feature>
<feature type="transmembrane region" description="Helical" evidence="2">
    <location>
        <begin position="1163"/>
        <end position="1189"/>
    </location>
</feature>
<dbReference type="Pfam" id="PF13193">
    <property type="entry name" value="AMP-binding_C"/>
    <property type="match status" value="1"/>
</dbReference>
<feature type="domain" description="Carrier" evidence="3">
    <location>
        <begin position="540"/>
        <end position="617"/>
    </location>
</feature>
<comment type="caution">
    <text evidence="4">The sequence shown here is derived from an EMBL/GenBank/DDBJ whole genome shotgun (WGS) entry which is preliminary data.</text>
</comment>
<feature type="transmembrane region" description="Helical" evidence="2">
    <location>
        <begin position="647"/>
        <end position="671"/>
    </location>
</feature>
<organism evidence="4 5">
    <name type="scientific">Methylobacterium oryzihabitans</name>
    <dbReference type="NCBI Taxonomy" id="2499852"/>
    <lineage>
        <taxon>Bacteria</taxon>
        <taxon>Pseudomonadati</taxon>
        <taxon>Pseudomonadota</taxon>
        <taxon>Alphaproteobacteria</taxon>
        <taxon>Hyphomicrobiales</taxon>
        <taxon>Methylobacteriaceae</taxon>
        <taxon>Methylobacterium</taxon>
    </lineage>
</organism>
<dbReference type="SUPFAM" id="SSF51161">
    <property type="entry name" value="Trimeric LpxA-like enzymes"/>
    <property type="match status" value="3"/>
</dbReference>
<dbReference type="EMBL" id="SACP01000004">
    <property type="protein sequence ID" value="RVU20202.1"/>
    <property type="molecule type" value="Genomic_DNA"/>
</dbReference>
<dbReference type="Gene3D" id="3.40.50.12780">
    <property type="entry name" value="N-terminal domain of ligase-like"/>
    <property type="match status" value="1"/>
</dbReference>
<evidence type="ECO:0000259" key="3">
    <source>
        <dbReference type="PROSITE" id="PS50075"/>
    </source>
</evidence>
<dbReference type="InterPro" id="IPR009081">
    <property type="entry name" value="PP-bd_ACP"/>
</dbReference>
<feature type="region of interest" description="Disordered" evidence="1">
    <location>
        <begin position="1"/>
        <end position="24"/>
    </location>
</feature>
<dbReference type="InterPro" id="IPR025110">
    <property type="entry name" value="AMP-bd_C"/>
</dbReference>
<dbReference type="RefSeq" id="WP_127727921.1">
    <property type="nucleotide sequence ID" value="NZ_SACP01000004.1"/>
</dbReference>
<dbReference type="NCBIfam" id="TIGR02353">
    <property type="entry name" value="NRPS_term_dom"/>
    <property type="match status" value="1"/>
</dbReference>
<dbReference type="OrthoDB" id="9803968at2"/>
<dbReference type="InterPro" id="IPR042099">
    <property type="entry name" value="ANL_N_sf"/>
</dbReference>
<reference evidence="4 5" key="1">
    <citation type="submission" date="2019-01" db="EMBL/GenBank/DDBJ databases">
        <authorList>
            <person name="Chen W.-M."/>
        </authorList>
    </citation>
    <scope>NUCLEOTIDE SEQUENCE [LARGE SCALE GENOMIC DNA]</scope>
    <source>
        <strain evidence="4 5">TER-1</strain>
    </source>
</reference>
<dbReference type="Gene3D" id="2.160.10.10">
    <property type="entry name" value="Hexapeptide repeat proteins"/>
    <property type="match status" value="3"/>
</dbReference>
<dbReference type="InterPro" id="IPR020845">
    <property type="entry name" value="AMP-binding_CS"/>
</dbReference>
<dbReference type="Proteomes" id="UP000286997">
    <property type="component" value="Unassembled WGS sequence"/>
</dbReference>
<sequence length="1349" mass="143206">MSHTAGTARLPREGHPPGPAVLRGEARPDLLRDEVLAEIFRASAGTRADHPALIDAASAGRTLTYREVDARSDAIAAGLAARGIGPGDVVGLWMARSPDLLVAQIGITKAGAAWLPFDAEAPADRVAVCLDDADAKALIVSAALKDAAPAGRAAVLTPDEAAAAGEGGAAPDLRAAGLTREHPAYLIYTSGSTGVPKGIVISHANICHFLRSANALYGMRPDDVVFQGASVAFDLSMEEIWVPYLVGATLFVASPAMMGDAEALPDILDAAGITVLDTVPTLLGLLTRDVPKLRLILLGGEALPAPLIARWATPGRQLFNTYGPTEATVVATAAEMRPGDPVTIGGPIANYTAYVADEALNLVAPGVQGELLIGGPGIAKGYLARPELTAEKFVANPYGGDGSDPVLYRSGDAVSLDPQGRIVFHGRIDDQVKIRGFRVELGEIEARIRALAGIAGAAVVLRQDDGLDRLVAFLVPERGAVIERARLRSDLAGTMPPYMVPGHFEIVSALPVLAASGKVDRKALRAAPLTVAEAAGEQEEPRDETEAALLVAAQRVFGNGPIPFEADFFADLGGHSLLAARFVSAVREVPALASITLQDVYGARTLRAIAEALIARTGGAGVAAALRDLSFAAPPLRRRFLCGLAQAAVLPFVIALSTAQWLGIFVTYLLITGGELGFFAEMAVLLLVYVGLNTVTACLAIAAKWLILGRTRPGRYPLWGTYYFRWWLTQRLTPLVHVKWLQGSPLIRIYLRLLGARIGRDAMISDIEVGAPDLLSIGDGASLGGRLVVSNAEIVGNELVIGPVEIGAGAAIGTSCVIGPDARIGEHAEIADLTTVPGGTVVGRAEAWDGSPGRKVGEVDPAAHPAPPEASPARRAAFLAVYAALLAAVPAIGLLPIFPAFFVLDQISDSLGDFTDVDYHFYLPLLTWPASMLMTAGTVLLIALLRWLVLPRLREGRYSVHSGLYLRKWAVALGVEVMLETLSSLFATVYMRAWYRLMGAGMGRGAEISTNLAGRYDLSEIGARNFIADEVVYGEEEVRHGVMILHPVRTGERVFVGNDAVVPPGAVIPDDVLIGIKSKPPANDRMAPGETWFGSPPIRLPARQRVDLGQRQTYEPGIGPRIGRGVFEAFTSSFSPMLFITFAILSIDFVFYPAILAGDWTGLAVSFVAASVAIALLQTLVVIGVKWLLMGAYRPGMHPMWSWWAMRTEAVAVMYWGLAGKVLLEHLTGTPFLPWLLRLFGTSTGEGVCMLSTDITEFDCVTIGDFATINRMSALQTHLYEDRIMKVGRVEVGRGVTVGAFATVLYDTQVGDYAQLRPLTIVMKGESIPANTQWEGAPAVPVVHKAAAE</sequence>
<name>A0A3S2VXW2_9HYPH</name>
<protein>
    <submittedName>
        <fullName evidence="4">Amino acid adenylation domain-containing protein</fullName>
    </submittedName>
</protein>
<dbReference type="GO" id="GO:0005737">
    <property type="term" value="C:cytoplasm"/>
    <property type="evidence" value="ECO:0007669"/>
    <property type="project" value="TreeGrafter"/>
</dbReference>
<keyword evidence="2" id="KW-0472">Membrane</keyword>
<feature type="transmembrane region" description="Helical" evidence="2">
    <location>
        <begin position="1137"/>
        <end position="1156"/>
    </location>
</feature>
<dbReference type="GO" id="GO:0043041">
    <property type="term" value="P:amino acid activation for nonribosomal peptide biosynthetic process"/>
    <property type="evidence" value="ECO:0007669"/>
    <property type="project" value="TreeGrafter"/>
</dbReference>
<dbReference type="InterPro" id="IPR012728">
    <property type="entry name" value="Pls/PosA_C"/>
</dbReference>
<dbReference type="Gene3D" id="1.10.1200.10">
    <property type="entry name" value="ACP-like"/>
    <property type="match status" value="1"/>
</dbReference>
<keyword evidence="2" id="KW-0812">Transmembrane</keyword>
<gene>
    <name evidence="4" type="ORF">EOE48_06225</name>
</gene>
<dbReference type="PROSITE" id="PS00455">
    <property type="entry name" value="AMP_BINDING"/>
    <property type="match status" value="1"/>
</dbReference>
<feature type="transmembrane region" description="Helical" evidence="2">
    <location>
        <begin position="922"/>
        <end position="948"/>
    </location>
</feature>
<dbReference type="CDD" id="cd05930">
    <property type="entry name" value="A_NRPS"/>
    <property type="match status" value="1"/>
</dbReference>
<dbReference type="SUPFAM" id="SSF47336">
    <property type="entry name" value="ACP-like"/>
    <property type="match status" value="1"/>
</dbReference>
<dbReference type="Pfam" id="PF00550">
    <property type="entry name" value="PP-binding"/>
    <property type="match status" value="1"/>
</dbReference>
<keyword evidence="5" id="KW-1185">Reference proteome</keyword>
<accession>A0A3S2VXW2</accession>
<dbReference type="Gene3D" id="3.30.300.30">
    <property type="match status" value="1"/>
</dbReference>
<dbReference type="Pfam" id="PF00501">
    <property type="entry name" value="AMP-binding"/>
    <property type="match status" value="1"/>
</dbReference>
<feature type="transmembrane region" description="Helical" evidence="2">
    <location>
        <begin position="879"/>
        <end position="902"/>
    </location>
</feature>
<evidence type="ECO:0000256" key="2">
    <source>
        <dbReference type="SAM" id="Phobius"/>
    </source>
</evidence>
<proteinExistence type="predicted"/>
<feature type="region of interest" description="Disordered" evidence="1">
    <location>
        <begin position="850"/>
        <end position="869"/>
    </location>
</feature>
<evidence type="ECO:0000313" key="4">
    <source>
        <dbReference type="EMBL" id="RVU20202.1"/>
    </source>
</evidence>
<dbReference type="InterPro" id="IPR045851">
    <property type="entry name" value="AMP-bd_C_sf"/>
</dbReference>
<feature type="transmembrane region" description="Helical" evidence="2">
    <location>
        <begin position="969"/>
        <end position="991"/>
    </location>
</feature>
<dbReference type="SUPFAM" id="SSF56801">
    <property type="entry name" value="Acetyl-CoA synthetase-like"/>
    <property type="match status" value="1"/>
</dbReference>
<dbReference type="InterPro" id="IPR010071">
    <property type="entry name" value="AA_adenyl_dom"/>
</dbReference>
<dbReference type="NCBIfam" id="TIGR01733">
    <property type="entry name" value="AA-adenyl-dom"/>
    <property type="match status" value="1"/>
</dbReference>
<dbReference type="GO" id="GO:0044550">
    <property type="term" value="P:secondary metabolite biosynthetic process"/>
    <property type="evidence" value="ECO:0007669"/>
    <property type="project" value="TreeGrafter"/>
</dbReference>
<dbReference type="PANTHER" id="PTHR45527:SF1">
    <property type="entry name" value="FATTY ACID SYNTHASE"/>
    <property type="match status" value="1"/>
</dbReference>
<dbReference type="InterPro" id="IPR000873">
    <property type="entry name" value="AMP-dep_synth/lig_dom"/>
</dbReference>
<evidence type="ECO:0000256" key="1">
    <source>
        <dbReference type="SAM" id="MobiDB-lite"/>
    </source>
</evidence>